<dbReference type="Proteomes" id="UP000294937">
    <property type="component" value="Unassembled WGS sequence"/>
</dbReference>
<sequence>MDFRIQAGAPRVTGQFDEEDENLAEAIETIFPLYTEDAILVWKNIYIPLSYKYEISIMTWDLLDMLEKLRKHSSGEWKIQWASDSFRNSWYLRWEEDTLTINAEWGSVIGNTENQLKEKREIKVPILAFTAEWRKLLGNLITGLQKSGYTEERLPGMDRLIHEYHTIPFDGILYAKPHHQ</sequence>
<organism evidence="1 2">
    <name type="scientific">Hazenella coriacea</name>
    <dbReference type="NCBI Taxonomy" id="1179467"/>
    <lineage>
        <taxon>Bacteria</taxon>
        <taxon>Bacillati</taxon>
        <taxon>Bacillota</taxon>
        <taxon>Bacilli</taxon>
        <taxon>Bacillales</taxon>
        <taxon>Thermoactinomycetaceae</taxon>
        <taxon>Hazenella</taxon>
    </lineage>
</organism>
<keyword evidence="2" id="KW-1185">Reference proteome</keyword>
<dbReference type="EMBL" id="SMAG01000003">
    <property type="protein sequence ID" value="TCS94835.1"/>
    <property type="molecule type" value="Genomic_DNA"/>
</dbReference>
<comment type="caution">
    <text evidence="1">The sequence shown here is derived from an EMBL/GenBank/DDBJ whole genome shotgun (WGS) entry which is preliminary data.</text>
</comment>
<reference evidence="1 2" key="1">
    <citation type="submission" date="2019-03" db="EMBL/GenBank/DDBJ databases">
        <title>Genomic Encyclopedia of Type Strains, Phase IV (KMG-IV): sequencing the most valuable type-strain genomes for metagenomic binning, comparative biology and taxonomic classification.</title>
        <authorList>
            <person name="Goeker M."/>
        </authorList>
    </citation>
    <scope>NUCLEOTIDE SEQUENCE [LARGE SCALE GENOMIC DNA]</scope>
    <source>
        <strain evidence="1 2">DSM 45707</strain>
    </source>
</reference>
<dbReference type="OrthoDB" id="4179823at2"/>
<evidence type="ECO:0000313" key="2">
    <source>
        <dbReference type="Proteomes" id="UP000294937"/>
    </source>
</evidence>
<dbReference type="AlphaFoldDB" id="A0A4R3L730"/>
<proteinExistence type="predicted"/>
<dbReference type="RefSeq" id="WP_131924217.1">
    <property type="nucleotide sequence ID" value="NZ_SMAG01000003.1"/>
</dbReference>
<protein>
    <submittedName>
        <fullName evidence="1">Uncharacterized protein</fullName>
    </submittedName>
</protein>
<name>A0A4R3L730_9BACL</name>
<accession>A0A4R3L730</accession>
<gene>
    <name evidence="1" type="ORF">EDD58_103257</name>
</gene>
<evidence type="ECO:0000313" key="1">
    <source>
        <dbReference type="EMBL" id="TCS94835.1"/>
    </source>
</evidence>